<dbReference type="InterPro" id="IPR017853">
    <property type="entry name" value="GH"/>
</dbReference>
<accession>A5CM35</accession>
<evidence type="ECO:0000256" key="3">
    <source>
        <dbReference type="ARBA" id="ARBA00058905"/>
    </source>
</evidence>
<protein>
    <recommendedName>
        <fullName evidence="4">Exo-alpha-(1-&gt;6)-L-arabinopyranosidase</fullName>
    </recommendedName>
</protein>
<dbReference type="HOGENOM" id="CLU_004542_4_1_11"/>
<dbReference type="GeneID" id="92949125"/>
<dbReference type="InterPro" id="IPR036881">
    <property type="entry name" value="Glyco_hydro_3_C_sf"/>
</dbReference>
<dbReference type="SUPFAM" id="SSF52279">
    <property type="entry name" value="Beta-D-glucan exohydrolase, C-terminal domain"/>
    <property type="match status" value="1"/>
</dbReference>
<dbReference type="KEGG" id="cmi:CMM_0100"/>
<dbReference type="InterPro" id="IPR036962">
    <property type="entry name" value="Glyco_hydro_3_N_sf"/>
</dbReference>
<dbReference type="Gene3D" id="3.40.50.1700">
    <property type="entry name" value="Glycoside hydrolase family 3 C-terminal domain"/>
    <property type="match status" value="1"/>
</dbReference>
<dbReference type="PANTHER" id="PTHR42715:SF10">
    <property type="entry name" value="BETA-GLUCOSIDASE"/>
    <property type="match status" value="1"/>
</dbReference>
<organism evidence="6 7">
    <name type="scientific">Clavibacter michiganensis subsp. michiganensis (strain NCPPB 382)</name>
    <dbReference type="NCBI Taxonomy" id="443906"/>
    <lineage>
        <taxon>Bacteria</taxon>
        <taxon>Bacillati</taxon>
        <taxon>Actinomycetota</taxon>
        <taxon>Actinomycetes</taxon>
        <taxon>Micrococcales</taxon>
        <taxon>Microbacteriaceae</taxon>
        <taxon>Clavibacter</taxon>
    </lineage>
</organism>
<dbReference type="RefSeq" id="WP_011931319.1">
    <property type="nucleotide sequence ID" value="NC_009480.1"/>
</dbReference>
<dbReference type="Gene3D" id="3.20.20.300">
    <property type="entry name" value="Glycoside hydrolase, family 3, N-terminal domain"/>
    <property type="match status" value="1"/>
</dbReference>
<gene>
    <name evidence="6" type="primary">bglF</name>
    <name evidence="6" type="ordered locus">CMM_0100</name>
</gene>
<name>A5CM35_CLAM3</name>
<evidence type="ECO:0000256" key="4">
    <source>
        <dbReference type="ARBA" id="ARBA00074219"/>
    </source>
</evidence>
<dbReference type="InterPro" id="IPR002772">
    <property type="entry name" value="Glyco_hydro_3_C"/>
</dbReference>
<dbReference type="Pfam" id="PF01915">
    <property type="entry name" value="Glyco_hydro_3_C"/>
    <property type="match status" value="1"/>
</dbReference>
<dbReference type="Proteomes" id="UP000001564">
    <property type="component" value="Chromosome"/>
</dbReference>
<keyword evidence="7" id="KW-1185">Reference proteome</keyword>
<dbReference type="Pfam" id="PF14310">
    <property type="entry name" value="Fn3-like"/>
    <property type="match status" value="1"/>
</dbReference>
<dbReference type="eggNOG" id="COG1472">
    <property type="taxonomic scope" value="Bacteria"/>
</dbReference>
<evidence type="ECO:0000313" key="6">
    <source>
        <dbReference type="EMBL" id="CAN00120.1"/>
    </source>
</evidence>
<dbReference type="SMART" id="SM01217">
    <property type="entry name" value="Fn3_like"/>
    <property type="match status" value="1"/>
</dbReference>
<comment type="function">
    <text evidence="3">Catalyzes the hydrolysis of a non-reducing terminal alpha-L-arabinopyranosidic linkage in ginsenoside Rb2 (alpha-L-arabinopyranosyl-(1-&gt;6)-alpha-D-glucopyranosyl) to release alpha-D-glucopyranosyl (Rd). It is not able to hydrolyze alpha-L-arabinofuranosyl-(1-&gt;6)-alpha-D-glucopyranosyl (Rc).</text>
</comment>
<dbReference type="InterPro" id="IPR026891">
    <property type="entry name" value="Fn3-like"/>
</dbReference>
<dbReference type="PANTHER" id="PTHR42715">
    <property type="entry name" value="BETA-GLUCOSIDASE"/>
    <property type="match status" value="1"/>
</dbReference>
<dbReference type="InterPro" id="IPR050288">
    <property type="entry name" value="Cellulose_deg_GH3"/>
</dbReference>
<sequence>MIDDNADERASSAAPTTAAELPAERKAALLSGRNFWETEAIPELGLPSVVLADGTYGLRHQAGQHDHLALFESTPATCFPPGVAVGSSWDRRVAQRLGAALGREARAQGVDIVLGPGVNIKRSPLCGRNFEYYSEDPLVSGVLGAAFTRALQSEGPGVSVKHFAANNQETHRQTVSADVDERTLREIYLSAFERVVRDGEPATVMASYNRINGVFASENRWLLTNVLREEWGFDGVVVSDWNAVTDRVAALRAGLDLEMPGGTGAHDDDVTGALATGELTSEDLDASVTRVAALARYASSDRPSVDLDGHHLLAQELASECAVLLRNERGALPIPDGKQVAVIGAFAQAPRYQGGGSAHVNATRVDSPLEALRDLTIEQGIAISSAEGFSLDGTGDDEGLLAEALDVARHSDIAVVFAGLDEASESEGFDRGSLELPAQQVRLITEVAAVAQRTVVVLANGGVVSLEPWHDHVDAILEGFLLGQGGGVAIAQILLGRVNPSGHLAETIPLRLQDHPSSLNFPGEQGHVRYGEGVMVGYRYFSTFQTPVRYPFGHGLSYTSFTTGEPRVEGSLEDGFVVTVEVTNTGHRAGKHVVQVYVTTEAGPVVRPVRELRGFDKIELQAGETRSVSIELPRRAFSYWDIKHQRWLVAPGNYSIEIATDALTVLHSAPIALDGDRVIVPVTMDTPLSTWFDHPLVGTRVKEVLGLGAVEVSPEHLAMMASMTMRQFVAISGLPIATTALEELISASAPA</sequence>
<dbReference type="GO" id="GO:0008422">
    <property type="term" value="F:beta-glucosidase activity"/>
    <property type="evidence" value="ECO:0007669"/>
    <property type="project" value="UniProtKB-ARBA"/>
</dbReference>
<evidence type="ECO:0000259" key="5">
    <source>
        <dbReference type="SMART" id="SM01217"/>
    </source>
</evidence>
<reference evidence="6 7" key="1">
    <citation type="journal article" date="2008" name="J. Bacteriol.">
        <title>The genome sequence of the tomato-pathogenic actinomycete Clavibacter michiganensis subsp. michiganensis NCPPB382 reveals a large island involved in pathogenicity.</title>
        <authorList>
            <person name="Gartemann K.H."/>
            <person name="Abt B."/>
            <person name="Bekel T."/>
            <person name="Burger A."/>
            <person name="Engemann J."/>
            <person name="Flugel M."/>
            <person name="Gaigalat L."/>
            <person name="Goesmann A."/>
            <person name="Grafen I."/>
            <person name="Kalinowski J."/>
            <person name="Kaup O."/>
            <person name="Kirchner O."/>
            <person name="Krause L."/>
            <person name="Linke B."/>
            <person name="McHardy A."/>
            <person name="Meyer F."/>
            <person name="Pohle S."/>
            <person name="Ruckert C."/>
            <person name="Schneiker S."/>
            <person name="Zellermann E.M."/>
            <person name="Puhler A."/>
            <person name="Eichenlaub R."/>
            <person name="Kaiser O."/>
            <person name="Bartels D."/>
        </authorList>
    </citation>
    <scope>NUCLEOTIDE SEQUENCE [LARGE SCALE GENOMIC DNA]</scope>
    <source>
        <strain evidence="6 7">NCPPB 382</strain>
    </source>
</reference>
<dbReference type="EMBL" id="AM711867">
    <property type="protein sequence ID" value="CAN00120.1"/>
    <property type="molecule type" value="Genomic_DNA"/>
</dbReference>
<dbReference type="GO" id="GO:0005975">
    <property type="term" value="P:carbohydrate metabolic process"/>
    <property type="evidence" value="ECO:0007669"/>
    <property type="project" value="InterPro"/>
</dbReference>
<dbReference type="InterPro" id="IPR013783">
    <property type="entry name" value="Ig-like_fold"/>
</dbReference>
<proteinExistence type="inferred from homology"/>
<keyword evidence="2 6" id="KW-0378">Hydrolase</keyword>
<evidence type="ECO:0000256" key="1">
    <source>
        <dbReference type="ARBA" id="ARBA00005336"/>
    </source>
</evidence>
<dbReference type="PRINTS" id="PR00133">
    <property type="entry name" value="GLHYDRLASE3"/>
</dbReference>
<dbReference type="SUPFAM" id="SSF51445">
    <property type="entry name" value="(Trans)glycosidases"/>
    <property type="match status" value="1"/>
</dbReference>
<comment type="similarity">
    <text evidence="1">Belongs to the glycosyl hydrolase 3 family.</text>
</comment>
<feature type="domain" description="Fibronectin type III-like" evidence="5">
    <location>
        <begin position="592"/>
        <end position="662"/>
    </location>
</feature>
<evidence type="ECO:0000256" key="2">
    <source>
        <dbReference type="ARBA" id="ARBA00022801"/>
    </source>
</evidence>
<keyword evidence="6" id="KW-0326">Glycosidase</keyword>
<dbReference type="CAZy" id="GH3">
    <property type="family name" value="Glycoside Hydrolase Family 3"/>
</dbReference>
<dbReference type="FunFam" id="2.60.40.10:FF:000495">
    <property type="entry name" value="Periplasmic beta-glucosidase"/>
    <property type="match status" value="1"/>
</dbReference>
<evidence type="ECO:0000313" key="7">
    <source>
        <dbReference type="Proteomes" id="UP000001564"/>
    </source>
</evidence>
<dbReference type="InterPro" id="IPR001764">
    <property type="entry name" value="Glyco_hydro_3_N"/>
</dbReference>
<dbReference type="AlphaFoldDB" id="A5CM35"/>
<dbReference type="Gene3D" id="2.60.40.10">
    <property type="entry name" value="Immunoglobulins"/>
    <property type="match status" value="1"/>
</dbReference>
<dbReference type="Pfam" id="PF00933">
    <property type="entry name" value="Glyco_hydro_3"/>
    <property type="match status" value="1"/>
</dbReference>